<gene>
    <name evidence="5" type="ORF">ACH61_01551</name>
    <name evidence="6" type="ORF">GSU10_00475</name>
</gene>
<evidence type="ECO:0000256" key="3">
    <source>
        <dbReference type="ARBA" id="ARBA00023163"/>
    </source>
</evidence>
<reference evidence="6" key="3">
    <citation type="submission" date="2019-12" db="EMBL/GenBank/DDBJ databases">
        <title>Complete and Draft Genome Sequences of New Strains and Members of Some Known Species of the Genus Rathayibacter isolated from Plants.</title>
        <authorList>
            <person name="Tarlachkov S.V."/>
            <person name="Starodumova I.P."/>
            <person name="Dorofeeva L.V."/>
            <person name="Prisyazhnaya N.V."/>
            <person name="Leyn S.A."/>
            <person name="Zlamal J.E."/>
            <person name="Elane M.L."/>
            <person name="Osterman A.L."/>
            <person name="Nadler S.A."/>
            <person name="Subbotin S.A."/>
            <person name="Evtushenko L.I."/>
        </authorList>
    </citation>
    <scope>NUCLEOTIDE SEQUENCE</scope>
    <source>
        <strain evidence="6">VKM Ac-2761</strain>
    </source>
</reference>
<keyword evidence="3" id="KW-0804">Transcription</keyword>
<dbReference type="Gene3D" id="1.10.10.60">
    <property type="entry name" value="Homeodomain-like"/>
    <property type="match status" value="1"/>
</dbReference>
<proteinExistence type="predicted"/>
<evidence type="ECO:0000259" key="4">
    <source>
        <dbReference type="PROSITE" id="PS01124"/>
    </source>
</evidence>
<reference evidence="8" key="2">
    <citation type="submission" date="2019-12" db="EMBL/GenBank/DDBJ databases">
        <title>Complete and draft genome sequences of new strains and members of some known species of the genus Rathayibacter isolated from plants.</title>
        <authorList>
            <person name="Tarlachkov S.V."/>
            <person name="Starodumova I.P."/>
            <person name="Dorofeeva L.V."/>
            <person name="Prisyazhnaya N.V."/>
            <person name="Leyn S."/>
            <person name="Zlamal J."/>
            <person name="Elan M."/>
            <person name="Osterman A.L."/>
            <person name="Nadler S."/>
            <person name="Subbotin S.A."/>
            <person name="Evtushenko L.I."/>
        </authorList>
    </citation>
    <scope>NUCLEOTIDE SEQUENCE [LARGE SCALE GENOMIC DNA]</scope>
    <source>
        <strain evidence="8">VKM Ac-2761</strain>
    </source>
</reference>
<dbReference type="InterPro" id="IPR050204">
    <property type="entry name" value="AraC_XylS_family_regulators"/>
</dbReference>
<dbReference type="Proteomes" id="UP000465031">
    <property type="component" value="Chromosome"/>
</dbReference>
<keyword evidence="1" id="KW-0805">Transcription regulation</keyword>
<keyword evidence="2 5" id="KW-0238">DNA-binding</keyword>
<dbReference type="AlphaFoldDB" id="A0A162GQT9"/>
<dbReference type="RefSeq" id="WP_068210417.1">
    <property type="nucleotide sequence ID" value="NZ_CP047186.1"/>
</dbReference>
<dbReference type="InterPro" id="IPR018060">
    <property type="entry name" value="HTH_AraC"/>
</dbReference>
<dbReference type="PATRIC" id="fig|1671680.3.peg.1648"/>
<dbReference type="GO" id="GO:0003700">
    <property type="term" value="F:DNA-binding transcription factor activity"/>
    <property type="evidence" value="ECO:0007669"/>
    <property type="project" value="InterPro"/>
</dbReference>
<dbReference type="PROSITE" id="PS01124">
    <property type="entry name" value="HTH_ARAC_FAMILY_2"/>
    <property type="match status" value="1"/>
</dbReference>
<dbReference type="Proteomes" id="UP000076717">
    <property type="component" value="Unassembled WGS sequence"/>
</dbReference>
<name>A0A162GQT9_9MICO</name>
<evidence type="ECO:0000313" key="6">
    <source>
        <dbReference type="EMBL" id="QHC54281.1"/>
    </source>
</evidence>
<dbReference type="GO" id="GO:0043565">
    <property type="term" value="F:sequence-specific DNA binding"/>
    <property type="evidence" value="ECO:0007669"/>
    <property type="project" value="InterPro"/>
</dbReference>
<dbReference type="SMART" id="SM00342">
    <property type="entry name" value="HTH_ARAC"/>
    <property type="match status" value="1"/>
</dbReference>
<keyword evidence="7" id="KW-1185">Reference proteome</keyword>
<dbReference type="PANTHER" id="PTHR46796">
    <property type="entry name" value="HTH-TYPE TRANSCRIPTIONAL ACTIVATOR RHAS-RELATED"/>
    <property type="match status" value="1"/>
</dbReference>
<dbReference type="OrthoDB" id="5123999at2"/>
<accession>A0A162GQT9</accession>
<reference evidence="5 7" key="1">
    <citation type="submission" date="2015-08" db="EMBL/GenBank/DDBJ databases">
        <title>Draft Genome Sequence of Rathayibacter sp. Strain VKM Ac-2596 Isolated from Leaf Gall Induced by Plant-Parasitic Nematodes.</title>
        <authorList>
            <person name="Vasilenko O.V."/>
            <person name="Starodumova I.P."/>
            <person name="Tarlachkov S.V."/>
            <person name="Dorofeeva L.V."/>
            <person name="Evtushenko L.I."/>
        </authorList>
    </citation>
    <scope>NUCLEOTIDE SEQUENCE [LARGE SCALE GENOMIC DNA]</scope>
    <source>
        <strain evidence="5 7">VKM Ac-2596</strain>
    </source>
</reference>
<dbReference type="EMBL" id="LIIN01000044">
    <property type="protein sequence ID" value="KZX21318.1"/>
    <property type="molecule type" value="Genomic_DNA"/>
</dbReference>
<protein>
    <submittedName>
        <fullName evidence="5">DNA-binding transcriptional activator FeaR</fullName>
    </submittedName>
    <submittedName>
        <fullName evidence="6">Helix-turn-helix domain-containing protein</fullName>
    </submittedName>
</protein>
<dbReference type="Pfam" id="PF12833">
    <property type="entry name" value="HTH_18"/>
    <property type="match status" value="1"/>
</dbReference>
<evidence type="ECO:0000313" key="8">
    <source>
        <dbReference type="Proteomes" id="UP000465031"/>
    </source>
</evidence>
<evidence type="ECO:0000256" key="2">
    <source>
        <dbReference type="ARBA" id="ARBA00023125"/>
    </source>
</evidence>
<feature type="domain" description="HTH araC/xylS-type" evidence="4">
    <location>
        <begin position="186"/>
        <end position="276"/>
    </location>
</feature>
<dbReference type="KEGG" id="rte:GSU10_00475"/>
<evidence type="ECO:0000256" key="1">
    <source>
        <dbReference type="ARBA" id="ARBA00023015"/>
    </source>
</evidence>
<sequence>MNPRSSGAIDFHSIGWTPLTPVVVGTTLDVVSSGPFTVSRSWTPTAAEYALVPQGEAIRVLLTVEGEARMLTHRGTSLLEAGQVMLLGSREAVEVRTESQWARFEWQLRPTILRSPVFAECFERPLPLQTLGSRMLMFTANAMLNQPVEESERAFGHYSLAAEQLVAGGLPIAGGALGDGESTDLERALRLIRRHAHEQDFTVTALARLLRCSESHLHRIFEASSETPRRAIERYRIEEAQRLLASGSPERRRDRGWVAQAAGFSSAAHLQRVLRREAASHATQQGVAAAR</sequence>
<dbReference type="EMBL" id="CP047186">
    <property type="protein sequence ID" value="QHC54281.1"/>
    <property type="molecule type" value="Genomic_DNA"/>
</dbReference>
<evidence type="ECO:0000313" key="5">
    <source>
        <dbReference type="EMBL" id="KZX21318.1"/>
    </source>
</evidence>
<organism evidence="5 7">
    <name type="scientific">Rathayibacter tanaceti</name>
    <dbReference type="NCBI Taxonomy" id="1671680"/>
    <lineage>
        <taxon>Bacteria</taxon>
        <taxon>Bacillati</taxon>
        <taxon>Actinomycetota</taxon>
        <taxon>Actinomycetes</taxon>
        <taxon>Micrococcales</taxon>
        <taxon>Microbacteriaceae</taxon>
        <taxon>Rathayibacter</taxon>
    </lineage>
</organism>
<evidence type="ECO:0000313" key="7">
    <source>
        <dbReference type="Proteomes" id="UP000076717"/>
    </source>
</evidence>